<sequence>MERKRQPRSLNPGRRINLSGQWPSGTAWIRYNLAMFTSPTQGKVLQDKMIDHIARFMEQKSEFSYRLIIGSDSHLRGSNGLAKLRLVTAIIIHRVGAGGRYFWQTKLLPETKTLRDKIYAETMESLTIAQDFLPKLNKRLNGHNSYQLEIHIDVGRVGETREMIKEVVGIVTGNGYTAITKPDSYGASKVADKHT</sequence>
<gene>
    <name evidence="1" type="ORF">COW80_01960</name>
</gene>
<dbReference type="InterPro" id="IPR007405">
    <property type="entry name" value="Phage_KVP40_Orf299"/>
</dbReference>
<protein>
    <submittedName>
        <fullName evidence="1">Uncharacterized protein</fullName>
    </submittedName>
</protein>
<comment type="caution">
    <text evidence="1">The sequence shown here is derived from an EMBL/GenBank/DDBJ whole genome shotgun (WGS) entry which is preliminary data.</text>
</comment>
<dbReference type="PANTHER" id="PTHR39961">
    <property type="entry name" value="HYPOTHETICAL CYTOSOLIC PROTEIN"/>
    <property type="match status" value="1"/>
</dbReference>
<dbReference type="PANTHER" id="PTHR39961:SF1">
    <property type="entry name" value="DUF458 DOMAIN-CONTAINING PROTEIN"/>
    <property type="match status" value="1"/>
</dbReference>
<dbReference type="EMBL" id="PCTU01000052">
    <property type="protein sequence ID" value="PIP88153.1"/>
    <property type="molecule type" value="Genomic_DNA"/>
</dbReference>
<evidence type="ECO:0000313" key="2">
    <source>
        <dbReference type="Proteomes" id="UP000229981"/>
    </source>
</evidence>
<dbReference type="Pfam" id="PF04308">
    <property type="entry name" value="RNaseH_like"/>
    <property type="match status" value="1"/>
</dbReference>
<reference evidence="1 2" key="1">
    <citation type="submission" date="2017-09" db="EMBL/GenBank/DDBJ databases">
        <title>Depth-based differentiation of microbial function through sediment-hosted aquifers and enrichment of novel symbionts in the deep terrestrial subsurface.</title>
        <authorList>
            <person name="Probst A.J."/>
            <person name="Ladd B."/>
            <person name="Jarett J.K."/>
            <person name="Geller-Mcgrath D.E."/>
            <person name="Sieber C.M."/>
            <person name="Emerson J.B."/>
            <person name="Anantharaman K."/>
            <person name="Thomas B.C."/>
            <person name="Malmstrom R."/>
            <person name="Stieglmeier M."/>
            <person name="Klingl A."/>
            <person name="Woyke T."/>
            <person name="Ryan C.M."/>
            <person name="Banfield J.F."/>
        </authorList>
    </citation>
    <scope>NUCLEOTIDE SEQUENCE [LARGE SCALE GENOMIC DNA]</scope>
    <source>
        <strain evidence="1">CG22_combo_CG10-13_8_21_14_all_01_47_9</strain>
    </source>
</reference>
<dbReference type="AlphaFoldDB" id="A0A2H0E150"/>
<organism evidence="1 2">
    <name type="scientific">Candidatus Beckwithbacteria bacterium CG22_combo_CG10-13_8_21_14_all_01_47_9</name>
    <dbReference type="NCBI Taxonomy" id="1974496"/>
    <lineage>
        <taxon>Bacteria</taxon>
        <taxon>Candidatus Beckwithiibacteriota</taxon>
    </lineage>
</organism>
<dbReference type="Proteomes" id="UP000229981">
    <property type="component" value="Unassembled WGS sequence"/>
</dbReference>
<name>A0A2H0E150_9BACT</name>
<evidence type="ECO:0000313" key="1">
    <source>
        <dbReference type="EMBL" id="PIP88153.1"/>
    </source>
</evidence>
<proteinExistence type="predicted"/>
<accession>A0A2H0E150</accession>